<proteinExistence type="predicted"/>
<evidence type="ECO:0000313" key="4">
    <source>
        <dbReference type="WBParaSite" id="PSU_v2.g14700.t1"/>
    </source>
</evidence>
<name>A0A914Y5I7_9BILA</name>
<dbReference type="SUPFAM" id="SSF50729">
    <property type="entry name" value="PH domain-like"/>
    <property type="match status" value="1"/>
</dbReference>
<reference evidence="4" key="1">
    <citation type="submission" date="2022-11" db="UniProtKB">
        <authorList>
            <consortium name="WormBaseParasite"/>
        </authorList>
    </citation>
    <scope>IDENTIFICATION</scope>
</reference>
<evidence type="ECO:0000259" key="2">
    <source>
        <dbReference type="SMART" id="SM00233"/>
    </source>
</evidence>
<evidence type="ECO:0000256" key="1">
    <source>
        <dbReference type="SAM" id="MobiDB-lite"/>
    </source>
</evidence>
<feature type="region of interest" description="Disordered" evidence="1">
    <location>
        <begin position="248"/>
        <end position="267"/>
    </location>
</feature>
<dbReference type="SUPFAM" id="SSF48366">
    <property type="entry name" value="Ras GEF"/>
    <property type="match status" value="1"/>
</dbReference>
<dbReference type="WBParaSite" id="PSU_v2.g14700.t1">
    <property type="protein sequence ID" value="PSU_v2.g14700.t1"/>
    <property type="gene ID" value="PSU_v2.g14700"/>
</dbReference>
<dbReference type="AlphaFoldDB" id="A0A914Y5I7"/>
<dbReference type="InterPro" id="IPR001849">
    <property type="entry name" value="PH_domain"/>
</dbReference>
<dbReference type="InterPro" id="IPR011993">
    <property type="entry name" value="PH-like_dom_sf"/>
</dbReference>
<sequence length="413" mass="47367">MFIQNAIKQKHIPLALGEKGIHQNNMDSLIRTLASFQDSVYDNLEINPTLQEYLSNIHIDREHIRAEEDKLYNLSLFQEPQETPSTPRNSSLTRLSHFSWKLTRSSTPRLEIPTTSKEPFKVDPFLKTKSLTPNLSLLKGPSKFKKGHKKTFSHGDETTLGIDNSAFILASTSTEAANLTADSLDNFLDQSCFETSPQNHIPEITDDHLLDSSYTAESPMRRARKDSDSPDCLCNGFDALKLTRNTPRSSSVFGRRKDPRRPPILPVERKGSLSNFATDKILLNGTHLADIQGMLYRSTVRRSKNKPVLLRYSQRIWVELHQQYFFEFERKTIVFHHTCERYLYRSTPRRIINLKDSSWKVIRSFVSSDTFELHHSQTGAIVVYRCQNSHAANEWSSILSCANHQDEDAMVNL</sequence>
<feature type="domain" description="PH" evidence="2">
    <location>
        <begin position="289"/>
        <end position="406"/>
    </location>
</feature>
<evidence type="ECO:0000313" key="3">
    <source>
        <dbReference type="Proteomes" id="UP000887577"/>
    </source>
</evidence>
<dbReference type="InterPro" id="IPR023578">
    <property type="entry name" value="Ras_GEF_dom_sf"/>
</dbReference>
<accession>A0A914Y5I7</accession>
<dbReference type="Proteomes" id="UP000887577">
    <property type="component" value="Unplaced"/>
</dbReference>
<protein>
    <submittedName>
        <fullName evidence="4">PH domain-containing protein</fullName>
    </submittedName>
</protein>
<organism evidence="3 4">
    <name type="scientific">Panagrolaimus superbus</name>
    <dbReference type="NCBI Taxonomy" id="310955"/>
    <lineage>
        <taxon>Eukaryota</taxon>
        <taxon>Metazoa</taxon>
        <taxon>Ecdysozoa</taxon>
        <taxon>Nematoda</taxon>
        <taxon>Chromadorea</taxon>
        <taxon>Rhabditida</taxon>
        <taxon>Tylenchina</taxon>
        <taxon>Panagrolaimomorpha</taxon>
        <taxon>Panagrolaimoidea</taxon>
        <taxon>Panagrolaimidae</taxon>
        <taxon>Panagrolaimus</taxon>
    </lineage>
</organism>
<keyword evidence="3" id="KW-1185">Reference proteome</keyword>
<dbReference type="Gene3D" id="2.30.29.30">
    <property type="entry name" value="Pleckstrin-homology domain (PH domain)/Phosphotyrosine-binding domain (PTB)"/>
    <property type="match status" value="1"/>
</dbReference>
<dbReference type="SMART" id="SM00233">
    <property type="entry name" value="PH"/>
    <property type="match status" value="1"/>
</dbReference>